<dbReference type="GO" id="GO:0005829">
    <property type="term" value="C:cytosol"/>
    <property type="evidence" value="ECO:0007669"/>
    <property type="project" value="TreeGrafter"/>
</dbReference>
<evidence type="ECO:0000256" key="1">
    <source>
        <dbReference type="ARBA" id="ARBA00004952"/>
    </source>
</evidence>
<dbReference type="PANTHER" id="PTHR11098">
    <property type="entry name" value="NICOTINATE PHOSPHORIBOSYLTRANSFERASE"/>
    <property type="match status" value="1"/>
</dbReference>
<feature type="domain" description="Nicotinate phosphoribosyltransferase C-terminal" evidence="7">
    <location>
        <begin position="137"/>
        <end position="200"/>
    </location>
</feature>
<dbReference type="Gene3D" id="3.20.140.10">
    <property type="entry name" value="nicotinate phosphoribosyltransferase"/>
    <property type="match status" value="1"/>
</dbReference>
<name>A0A1S8WQN9_OPIVI</name>
<comment type="pathway">
    <text evidence="1">Cofactor biosynthesis; NAD(+) biosynthesis; nicotinate D-ribonucleotide from nicotinate: step 1/1.</text>
</comment>
<dbReference type="InterPro" id="IPR007229">
    <property type="entry name" value="Nic_PRibTrfase-Fam"/>
</dbReference>
<accession>A0A1S8WQN9</accession>
<evidence type="ECO:0000313" key="9">
    <source>
        <dbReference type="Proteomes" id="UP000243686"/>
    </source>
</evidence>
<organism evidence="8 9">
    <name type="scientific">Opisthorchis viverrini</name>
    <name type="common">Southeast Asian liver fluke</name>
    <dbReference type="NCBI Taxonomy" id="6198"/>
    <lineage>
        <taxon>Eukaryota</taxon>
        <taxon>Metazoa</taxon>
        <taxon>Spiralia</taxon>
        <taxon>Lophotrochozoa</taxon>
        <taxon>Platyhelminthes</taxon>
        <taxon>Trematoda</taxon>
        <taxon>Digenea</taxon>
        <taxon>Opisthorchiida</taxon>
        <taxon>Opisthorchiata</taxon>
        <taxon>Opisthorchiidae</taxon>
        <taxon>Opisthorchis</taxon>
    </lineage>
</organism>
<evidence type="ECO:0000256" key="3">
    <source>
        <dbReference type="ARBA" id="ARBA00022553"/>
    </source>
</evidence>
<dbReference type="PANTHER" id="PTHR11098:SF1">
    <property type="entry name" value="NICOTINATE PHOSPHORIBOSYLTRANSFERASE"/>
    <property type="match status" value="1"/>
</dbReference>
<dbReference type="UniPathway" id="UPA00253">
    <property type="reaction ID" value="UER00457"/>
</dbReference>
<evidence type="ECO:0000256" key="6">
    <source>
        <dbReference type="ARBA" id="ARBA00048668"/>
    </source>
</evidence>
<dbReference type="InterPro" id="IPR041619">
    <property type="entry name" value="NAPRTase_C"/>
</dbReference>
<dbReference type="InterPro" id="IPR036068">
    <property type="entry name" value="Nicotinate_pribotase-like_C"/>
</dbReference>
<evidence type="ECO:0000256" key="2">
    <source>
        <dbReference type="ARBA" id="ARBA00013236"/>
    </source>
</evidence>
<comment type="catalytic activity">
    <reaction evidence="6">
        <text>5-phospho-alpha-D-ribose 1-diphosphate + nicotinate + ATP + H2O = nicotinate beta-D-ribonucleotide + ADP + phosphate + diphosphate</text>
        <dbReference type="Rhea" id="RHEA:36163"/>
        <dbReference type="ChEBI" id="CHEBI:15377"/>
        <dbReference type="ChEBI" id="CHEBI:30616"/>
        <dbReference type="ChEBI" id="CHEBI:32544"/>
        <dbReference type="ChEBI" id="CHEBI:33019"/>
        <dbReference type="ChEBI" id="CHEBI:43474"/>
        <dbReference type="ChEBI" id="CHEBI:57502"/>
        <dbReference type="ChEBI" id="CHEBI:58017"/>
        <dbReference type="ChEBI" id="CHEBI:456216"/>
        <dbReference type="EC" id="6.3.4.21"/>
    </reaction>
</comment>
<keyword evidence="9" id="KW-1185">Reference proteome</keyword>
<sequence length="200" mass="22967">MQLDKFLERCWHWSRRLSHLLNYSPDQVHHGELTAFANYAFAFPDAFVGLIDTYDVLRYNIPWFEDLRILVSNDLNEDTLHSLNLQGHSIDAFCVGTHLVTCQKQPALGCVYKLVEIAGIPTMKLSAQVEKVTLPGKKTVYRLYSKTGEALVDLLQRSDEPAPKVNERILCRHPSEASKRVFVVPARIEETLKLFWKRGQ</sequence>
<dbReference type="Proteomes" id="UP000243686">
    <property type="component" value="Unassembled WGS sequence"/>
</dbReference>
<keyword evidence="3" id="KW-0597">Phosphoprotein</keyword>
<feature type="non-terminal residue" evidence="8">
    <location>
        <position position="200"/>
    </location>
</feature>
<dbReference type="EMBL" id="KV896662">
    <property type="protein sequence ID" value="OON16721.1"/>
    <property type="molecule type" value="Genomic_DNA"/>
</dbReference>
<keyword evidence="5" id="KW-0662">Pyridine nucleotide biosynthesis</keyword>
<evidence type="ECO:0000256" key="4">
    <source>
        <dbReference type="ARBA" id="ARBA00022598"/>
    </source>
</evidence>
<reference evidence="8 9" key="1">
    <citation type="submission" date="2015-03" db="EMBL/GenBank/DDBJ databases">
        <title>Draft genome of the nematode, Opisthorchis viverrini.</title>
        <authorList>
            <person name="Mitreva M."/>
        </authorList>
    </citation>
    <scope>NUCLEOTIDE SEQUENCE [LARGE SCALE GENOMIC DNA]</scope>
    <source>
        <strain evidence="8">Khon Kaen</strain>
    </source>
</reference>
<gene>
    <name evidence="8" type="ORF">X801_07455</name>
</gene>
<evidence type="ECO:0000313" key="8">
    <source>
        <dbReference type="EMBL" id="OON16721.1"/>
    </source>
</evidence>
<dbReference type="Pfam" id="PF17956">
    <property type="entry name" value="NAPRTase_C"/>
    <property type="match status" value="1"/>
</dbReference>
<proteinExistence type="predicted"/>
<dbReference type="SUPFAM" id="SSF51690">
    <property type="entry name" value="Nicotinate/Quinolinate PRTase C-terminal domain-like"/>
    <property type="match status" value="1"/>
</dbReference>
<dbReference type="EC" id="6.3.4.21" evidence="2"/>
<dbReference type="AlphaFoldDB" id="A0A1S8WQN9"/>
<dbReference type="GO" id="GO:0034355">
    <property type="term" value="P:NAD+ biosynthetic process via the salvage pathway"/>
    <property type="evidence" value="ECO:0007669"/>
    <property type="project" value="TreeGrafter"/>
</dbReference>
<keyword evidence="4" id="KW-0436">Ligase</keyword>
<evidence type="ECO:0000256" key="5">
    <source>
        <dbReference type="ARBA" id="ARBA00022642"/>
    </source>
</evidence>
<protein>
    <recommendedName>
        <fullName evidence="2">nicotinate phosphoribosyltransferase</fullName>
        <ecNumber evidence="2">6.3.4.21</ecNumber>
    </recommendedName>
</protein>
<evidence type="ECO:0000259" key="7">
    <source>
        <dbReference type="Pfam" id="PF17956"/>
    </source>
</evidence>
<dbReference type="GO" id="GO:0004516">
    <property type="term" value="F:nicotinate phosphoribosyltransferase activity"/>
    <property type="evidence" value="ECO:0007669"/>
    <property type="project" value="UniProtKB-EC"/>
</dbReference>